<reference evidence="2" key="1">
    <citation type="submission" date="2019-01" db="EMBL/GenBank/DDBJ databases">
        <authorList>
            <consortium name="Genoscope - CEA"/>
            <person name="William W."/>
        </authorList>
    </citation>
    <scope>NUCLEOTIDE SEQUENCE</scope>
    <source>
        <strain evidence="2">CR-1</strain>
    </source>
</reference>
<evidence type="ECO:0000256" key="1">
    <source>
        <dbReference type="SAM" id="Phobius"/>
    </source>
</evidence>
<evidence type="ECO:0008006" key="3">
    <source>
        <dbReference type="Google" id="ProtNLM"/>
    </source>
</evidence>
<sequence length="168" mass="18351">MTETAALENKKEKPGKPELKMEFLHGELDKSITKYMGRQKRNGKMGVIVKCLALGLSAIVTILLGLNFGGPPDIVGSIALIISACTGVVSGISAFFDFNELSLKYKDTADKLELLKIELSYLDLDGKAPDSGKTDFIKEKYIDILKETHSFFQSVRADDSDNTGKDTA</sequence>
<accession>A0A484HEA5</accession>
<evidence type="ECO:0000313" key="2">
    <source>
        <dbReference type="EMBL" id="VEN72788.1"/>
    </source>
</evidence>
<dbReference type="EMBL" id="CAACVI010000001">
    <property type="protein sequence ID" value="VEN72788.1"/>
    <property type="molecule type" value="Genomic_DNA"/>
</dbReference>
<gene>
    <name evidence="2" type="ORF">EPICR_10287</name>
</gene>
<dbReference type="AlphaFoldDB" id="A0A484HEA5"/>
<keyword evidence="1" id="KW-0812">Transmembrane</keyword>
<protein>
    <recommendedName>
        <fullName evidence="3">SMODS and SLOG-associating 2TM effector domain-containing protein</fullName>
    </recommendedName>
</protein>
<proteinExistence type="predicted"/>
<organism evidence="2">
    <name type="scientific">uncultured Desulfobacteraceae bacterium</name>
    <dbReference type="NCBI Taxonomy" id="218296"/>
    <lineage>
        <taxon>Bacteria</taxon>
        <taxon>Pseudomonadati</taxon>
        <taxon>Thermodesulfobacteriota</taxon>
        <taxon>Desulfobacteria</taxon>
        <taxon>Desulfobacterales</taxon>
        <taxon>Desulfobacteraceae</taxon>
        <taxon>environmental samples</taxon>
    </lineage>
</organism>
<name>A0A484HEA5_9BACT</name>
<feature type="transmembrane region" description="Helical" evidence="1">
    <location>
        <begin position="74"/>
        <end position="96"/>
    </location>
</feature>
<feature type="transmembrane region" description="Helical" evidence="1">
    <location>
        <begin position="47"/>
        <end position="68"/>
    </location>
</feature>
<keyword evidence="1" id="KW-1133">Transmembrane helix</keyword>
<dbReference type="NCBIfam" id="NF033634">
    <property type="entry name" value="SLATT_1"/>
    <property type="match status" value="1"/>
</dbReference>
<keyword evidence="1" id="KW-0472">Membrane</keyword>